<evidence type="ECO:0000313" key="4">
    <source>
        <dbReference type="Proteomes" id="UP000265618"/>
    </source>
</evidence>
<feature type="compositionally biased region" description="Polar residues" evidence="1">
    <location>
        <begin position="474"/>
        <end position="483"/>
    </location>
</feature>
<evidence type="ECO:0000256" key="2">
    <source>
        <dbReference type="SAM" id="Phobius"/>
    </source>
</evidence>
<feature type="transmembrane region" description="Helical" evidence="2">
    <location>
        <begin position="6"/>
        <end position="25"/>
    </location>
</feature>
<keyword evidence="2" id="KW-0812">Transmembrane</keyword>
<name>A0A9K3GHE4_9EUKA</name>
<feature type="transmembrane region" description="Helical" evidence="2">
    <location>
        <begin position="367"/>
        <end position="384"/>
    </location>
</feature>
<feature type="region of interest" description="Disordered" evidence="1">
    <location>
        <begin position="179"/>
        <end position="273"/>
    </location>
</feature>
<protein>
    <submittedName>
        <fullName evidence="3">Uncharacterized protein</fullName>
    </submittedName>
</protein>
<feature type="transmembrane region" description="Helical" evidence="2">
    <location>
        <begin position="546"/>
        <end position="564"/>
    </location>
</feature>
<feature type="transmembrane region" description="Helical" evidence="2">
    <location>
        <begin position="80"/>
        <end position="97"/>
    </location>
</feature>
<keyword evidence="2" id="KW-1133">Transmembrane helix</keyword>
<dbReference type="AlphaFoldDB" id="A0A9K3GHE4"/>
<feature type="transmembrane region" description="Helical" evidence="2">
    <location>
        <begin position="404"/>
        <end position="437"/>
    </location>
</feature>
<keyword evidence="4" id="KW-1185">Reference proteome</keyword>
<feature type="compositionally biased region" description="Basic and acidic residues" evidence="1">
    <location>
        <begin position="251"/>
        <end position="261"/>
    </location>
</feature>
<accession>A0A9K3GHE4</accession>
<sequence length="565" mass="60107">MPLSLSWGLSLIGVASVLYGVAESLRSGTHKAIIMHWLHSHHLLHHKAVVYGNTRSWSLIGSATSSLASVPLLYMLPASHWLLLLAMVPYVVGLLVVRSYPSYLNKPVSSTSTPRGPTPYVSGKDSLVQTQESETGITDPPAVGMPAKHSDLSLPLSPGLEHGVESTVEAGAYVRQNVRRASTDGSGSSSDAYPEDTQVSDASASDLAVSPGVHLEGVPSHAHSHSETHGSLTSSDLAVSPGIHTGGGAVGEDHTHSHSETHGSLGLGIIDVPRIDSEADREREREEEVKETVHWVESLLKGQRQGLKVLRAVLSDQACRHVLFSSATFDAVALSIKDYIQPVVDTALTRAIPDTWEGYTNRQLTDAALGVIYTVLYLASSSASHNAYRLLHWAGHNTQKMTTIVYYTFAVAIGVQGALLVCMKTLPVLVIYILLYLCSNARRPVMVARVTQTMEGVKQTGHEAQDAVSADGASDTQNPSTRAGSDGKDIEGEYVEGKKGVSLDNAATVLSIEAQLKALCHLVIAPCIGGISSYMSRTLFSSVDRGIGACLVLVGGSMVVGGWIF</sequence>
<organism evidence="3 4">
    <name type="scientific">Kipferlia bialata</name>
    <dbReference type="NCBI Taxonomy" id="797122"/>
    <lineage>
        <taxon>Eukaryota</taxon>
        <taxon>Metamonada</taxon>
        <taxon>Carpediemonas-like organisms</taxon>
        <taxon>Kipferlia</taxon>
    </lineage>
</organism>
<feature type="compositionally biased region" description="Low complexity" evidence="1">
    <location>
        <begin position="199"/>
        <end position="210"/>
    </location>
</feature>
<feature type="compositionally biased region" description="Low complexity" evidence="1">
    <location>
        <begin position="179"/>
        <end position="192"/>
    </location>
</feature>
<gene>
    <name evidence="3" type="ORF">KIPB_004358</name>
</gene>
<evidence type="ECO:0000313" key="3">
    <source>
        <dbReference type="EMBL" id="GIQ83098.1"/>
    </source>
</evidence>
<reference evidence="3 4" key="1">
    <citation type="journal article" date="2018" name="PLoS ONE">
        <title>The draft genome of Kipferlia bialata reveals reductive genome evolution in fornicate parasites.</title>
        <authorList>
            <person name="Tanifuji G."/>
            <person name="Takabayashi S."/>
            <person name="Kume K."/>
            <person name="Takagi M."/>
            <person name="Nakayama T."/>
            <person name="Kamikawa R."/>
            <person name="Inagaki Y."/>
            <person name="Hashimoto T."/>
        </authorList>
    </citation>
    <scope>NUCLEOTIDE SEQUENCE [LARGE SCALE GENOMIC DNA]</scope>
    <source>
        <strain evidence="3">NY0173</strain>
    </source>
</reference>
<proteinExistence type="predicted"/>
<feature type="compositionally biased region" description="Polar residues" evidence="1">
    <location>
        <begin position="127"/>
        <end position="136"/>
    </location>
</feature>
<dbReference type="Proteomes" id="UP000265618">
    <property type="component" value="Unassembled WGS sequence"/>
</dbReference>
<dbReference type="EMBL" id="BDIP01000923">
    <property type="protein sequence ID" value="GIQ83098.1"/>
    <property type="molecule type" value="Genomic_DNA"/>
</dbReference>
<feature type="region of interest" description="Disordered" evidence="1">
    <location>
        <begin position="461"/>
        <end position="490"/>
    </location>
</feature>
<evidence type="ECO:0000256" key="1">
    <source>
        <dbReference type="SAM" id="MobiDB-lite"/>
    </source>
</evidence>
<keyword evidence="2" id="KW-0472">Membrane</keyword>
<comment type="caution">
    <text evidence="3">The sequence shown here is derived from an EMBL/GenBank/DDBJ whole genome shotgun (WGS) entry which is preliminary data.</text>
</comment>
<feature type="region of interest" description="Disordered" evidence="1">
    <location>
        <begin position="106"/>
        <end position="161"/>
    </location>
</feature>